<evidence type="ECO:0000313" key="6">
    <source>
        <dbReference type="EMBL" id="QCO29477.1"/>
    </source>
</evidence>
<dbReference type="PANTHER" id="PTHR33514">
    <property type="entry name" value="PROTEIN ABCI12, CHLOROPLASTIC"/>
    <property type="match status" value="1"/>
</dbReference>
<protein>
    <submittedName>
        <fullName evidence="6">Energy-coupling factor transporter transmembrane protein EcfT</fullName>
    </submittedName>
</protein>
<evidence type="ECO:0000256" key="3">
    <source>
        <dbReference type="ARBA" id="ARBA00022989"/>
    </source>
</evidence>
<evidence type="ECO:0000256" key="4">
    <source>
        <dbReference type="ARBA" id="ARBA00023136"/>
    </source>
</evidence>
<reference evidence="6 7" key="1">
    <citation type="submission" date="2018-07" db="EMBL/GenBank/DDBJ databases">
        <title>Complete Genome Sequences of Extremely Thermoacidophilic, Metal-Mobilizing Type-Strain Members of the Archaeal Family Sulfolobaceae: Acidianus brierleyi DSM-1651T, Acidianus sulfidivorans DSM-18786T, Metallosphaera hakonensis DSM-7519T, and Metallosphaera prunae DSM-10039T.</title>
        <authorList>
            <person name="Counts J.A."/>
            <person name="Kelly R.M."/>
        </authorList>
    </citation>
    <scope>NUCLEOTIDE SEQUENCE [LARGE SCALE GENOMIC DNA]</scope>
    <source>
        <strain evidence="6 7">Ron 12/II</strain>
    </source>
</reference>
<evidence type="ECO:0000256" key="2">
    <source>
        <dbReference type="ARBA" id="ARBA00022692"/>
    </source>
</evidence>
<dbReference type="PANTHER" id="PTHR33514:SF13">
    <property type="entry name" value="PROTEIN ABCI12, CHLOROPLASTIC"/>
    <property type="match status" value="1"/>
</dbReference>
<evidence type="ECO:0000256" key="1">
    <source>
        <dbReference type="ARBA" id="ARBA00004141"/>
    </source>
</evidence>
<accession>A0A4D8RWV1</accession>
<dbReference type="GO" id="GO:0005886">
    <property type="term" value="C:plasma membrane"/>
    <property type="evidence" value="ECO:0007669"/>
    <property type="project" value="TreeGrafter"/>
</dbReference>
<comment type="subcellular location">
    <subcellularLocation>
        <location evidence="1">Membrane</location>
        <topology evidence="1">Multi-pass membrane protein</topology>
    </subcellularLocation>
</comment>
<feature type="transmembrane region" description="Helical" evidence="5">
    <location>
        <begin position="126"/>
        <end position="150"/>
    </location>
</feature>
<feature type="transmembrane region" description="Helical" evidence="5">
    <location>
        <begin position="210"/>
        <end position="228"/>
    </location>
</feature>
<feature type="transmembrane region" description="Helical" evidence="5">
    <location>
        <begin position="21"/>
        <end position="45"/>
    </location>
</feature>
<dbReference type="Pfam" id="PF02361">
    <property type="entry name" value="CbiQ"/>
    <property type="match status" value="1"/>
</dbReference>
<dbReference type="AlphaFoldDB" id="A0A4D8RWV1"/>
<feature type="transmembrane region" description="Helical" evidence="5">
    <location>
        <begin position="75"/>
        <end position="105"/>
    </location>
</feature>
<dbReference type="Proteomes" id="UP000298568">
    <property type="component" value="Chromosome"/>
</dbReference>
<organism evidence="6 7">
    <name type="scientific">Metallosphaera prunae</name>
    <dbReference type="NCBI Taxonomy" id="47304"/>
    <lineage>
        <taxon>Archaea</taxon>
        <taxon>Thermoproteota</taxon>
        <taxon>Thermoprotei</taxon>
        <taxon>Sulfolobales</taxon>
        <taxon>Sulfolobaceae</taxon>
        <taxon>Metallosphaera</taxon>
    </lineage>
</organism>
<feature type="transmembrane region" description="Helical" evidence="5">
    <location>
        <begin position="291"/>
        <end position="318"/>
    </location>
</feature>
<gene>
    <name evidence="6" type="ORF">DFR88_02315</name>
</gene>
<dbReference type="KEGG" id="mpru:DFR88_02315"/>
<name>A0A4D8RWV1_METPR</name>
<keyword evidence="7" id="KW-1185">Reference proteome</keyword>
<proteinExistence type="predicted"/>
<evidence type="ECO:0000256" key="5">
    <source>
        <dbReference type="SAM" id="Phobius"/>
    </source>
</evidence>
<dbReference type="InterPro" id="IPR003339">
    <property type="entry name" value="ABC/ECF_trnsptr_transmembrane"/>
</dbReference>
<keyword evidence="2 5" id="KW-0812">Transmembrane</keyword>
<feature type="transmembrane region" description="Helical" evidence="5">
    <location>
        <begin position="170"/>
        <end position="190"/>
    </location>
</feature>
<sequence>MRYSCWRMGKSGKWDWVRFMISIVEQVVSWGLVIFGTFTPIYFLFKVLGFSGFQGLTSYIPGNTPLHRLSPMTKLVILVGITLTASSSICWVGALEGLALLPLFYPLKLVRKVAGFSFTQVVGMAWGFAVFTSPSVLSLIFHSYNVVWVFPSYFQYLGYVPELSVQALEYGFQTAMRVWAMLLASSLLLVTTTPTDVMRTLERLGLPESLTLSIMVGMAFVPRVFSTMDESYRLQQLRGEGILNGVKTVYRSVIPVAIFLFRRARITGLSLETRAFGKRRRRLGEVKISRFDLEVMIAVFSFTMIDLVLVAIGVIPAIPFR</sequence>
<keyword evidence="3 5" id="KW-1133">Transmembrane helix</keyword>
<evidence type="ECO:0000313" key="7">
    <source>
        <dbReference type="Proteomes" id="UP000298568"/>
    </source>
</evidence>
<keyword evidence="4 5" id="KW-0472">Membrane</keyword>
<dbReference type="CDD" id="cd16914">
    <property type="entry name" value="EcfT"/>
    <property type="match status" value="1"/>
</dbReference>
<dbReference type="EMBL" id="CP031156">
    <property type="protein sequence ID" value="QCO29477.1"/>
    <property type="molecule type" value="Genomic_DNA"/>
</dbReference>